<dbReference type="PANTHER" id="PTHR38463">
    <property type="entry name" value="STRESS RESPONSE PROTEIN YSNF"/>
    <property type="match status" value="1"/>
</dbReference>
<dbReference type="Proteomes" id="UP001168620">
    <property type="component" value="Unassembled WGS sequence"/>
</dbReference>
<proteinExistence type="predicted"/>
<feature type="domain" description="PRC-barrel" evidence="2">
    <location>
        <begin position="8"/>
        <end position="74"/>
    </location>
</feature>
<dbReference type="InterPro" id="IPR011033">
    <property type="entry name" value="PRC_barrel-like_sf"/>
</dbReference>
<evidence type="ECO:0000313" key="4">
    <source>
        <dbReference type="EMBL" id="MDN4175680.1"/>
    </source>
</evidence>
<feature type="region of interest" description="Disordered" evidence="1">
    <location>
        <begin position="108"/>
        <end position="135"/>
    </location>
</feature>
<name>A0ABT8FMI9_9ACTN</name>
<protein>
    <submittedName>
        <fullName evidence="4">PRC and DUF2382 domain-containing protein</fullName>
    </submittedName>
</protein>
<dbReference type="EMBL" id="JAUHJQ010000019">
    <property type="protein sequence ID" value="MDN4175680.1"/>
    <property type="molecule type" value="Genomic_DNA"/>
</dbReference>
<dbReference type="InterPro" id="IPR027275">
    <property type="entry name" value="PRC-brl_dom"/>
</dbReference>
<dbReference type="PANTHER" id="PTHR38463:SF1">
    <property type="entry name" value="STRESS RESPONSE PROTEIN YSNF"/>
    <property type="match status" value="1"/>
</dbReference>
<feature type="domain" description="DUF2382" evidence="3">
    <location>
        <begin position="136"/>
        <end position="248"/>
    </location>
</feature>
<evidence type="ECO:0000256" key="1">
    <source>
        <dbReference type="SAM" id="MobiDB-lite"/>
    </source>
</evidence>
<evidence type="ECO:0000259" key="2">
    <source>
        <dbReference type="Pfam" id="PF05239"/>
    </source>
</evidence>
<keyword evidence="5" id="KW-1185">Reference proteome</keyword>
<dbReference type="Pfam" id="PF09557">
    <property type="entry name" value="DUF2382"/>
    <property type="match status" value="1"/>
</dbReference>
<evidence type="ECO:0000313" key="5">
    <source>
        <dbReference type="Proteomes" id="UP001168620"/>
    </source>
</evidence>
<dbReference type="InterPro" id="IPR014747">
    <property type="entry name" value="Bac_photo_RC_H_C"/>
</dbReference>
<dbReference type="InterPro" id="IPR052967">
    <property type="entry name" value="Stress_Response_Assoc"/>
</dbReference>
<reference evidence="4" key="1">
    <citation type="submission" date="2023-06" db="EMBL/GenBank/DDBJ databases">
        <title>Draft genome sequence of Nocardioides sp. SOB77.</title>
        <authorList>
            <person name="Zhang G."/>
        </authorList>
    </citation>
    <scope>NUCLEOTIDE SEQUENCE</scope>
    <source>
        <strain evidence="4">SOB77</strain>
    </source>
</reference>
<organism evidence="4 5">
    <name type="scientific">Nocardioides oceani</name>
    <dbReference type="NCBI Taxonomy" id="3058369"/>
    <lineage>
        <taxon>Bacteria</taxon>
        <taxon>Bacillati</taxon>
        <taxon>Actinomycetota</taxon>
        <taxon>Actinomycetes</taxon>
        <taxon>Propionibacteriales</taxon>
        <taxon>Nocardioidaceae</taxon>
        <taxon>Nocardioides</taxon>
    </lineage>
</organism>
<dbReference type="RefSeq" id="WP_300955095.1">
    <property type="nucleotide sequence ID" value="NZ_JAUHJQ010000019.1"/>
</dbReference>
<sequence>MIETNPQQLIGLTAHAADGDKLGTVGQVFLDDQTGQAEFITVHTGLFGTKESFVPISSATLENDRLVVPFTKDQVKAAPSVDLDAGHLDQAEEDRLYAHYGMGSGLERTAGTAGTGTAGTAPAGHDTSGPNTDDAMTRSEEHLEVGTTTQEAGRARLRKYVTTETETRTVPVAKERAVVETEPVTGGNVDQALDGPAISEEEHEVVLHEERAVVDKTAEPVERVRLGTETVVGEETVTEDVRKEHIEVEGDVDDRRI</sequence>
<dbReference type="Pfam" id="PF05239">
    <property type="entry name" value="PRC"/>
    <property type="match status" value="1"/>
</dbReference>
<dbReference type="InterPro" id="IPR019060">
    <property type="entry name" value="DUF2382"/>
</dbReference>
<comment type="caution">
    <text evidence="4">The sequence shown here is derived from an EMBL/GenBank/DDBJ whole genome shotgun (WGS) entry which is preliminary data.</text>
</comment>
<dbReference type="SUPFAM" id="SSF50346">
    <property type="entry name" value="PRC-barrel domain"/>
    <property type="match status" value="1"/>
</dbReference>
<evidence type="ECO:0000259" key="3">
    <source>
        <dbReference type="Pfam" id="PF09557"/>
    </source>
</evidence>
<dbReference type="Gene3D" id="3.90.50.10">
    <property type="entry name" value="Photosynthetic Reaction Center, subunit H, domain 2"/>
    <property type="match status" value="1"/>
</dbReference>
<accession>A0ABT8FMI9</accession>
<gene>
    <name evidence="4" type="ORF">QWY28_22145</name>
</gene>